<proteinExistence type="inferred from homology"/>
<evidence type="ECO:0000256" key="1">
    <source>
        <dbReference type="ARBA" id="ARBA00022993"/>
    </source>
</evidence>
<dbReference type="AlphaFoldDB" id="A0A9W9D065"/>
<gene>
    <name evidence="4" type="ORF">N0V93_000386</name>
</gene>
<dbReference type="GO" id="GO:0010181">
    <property type="term" value="F:FMN binding"/>
    <property type="evidence" value="ECO:0007669"/>
    <property type="project" value="TreeGrafter"/>
</dbReference>
<name>A0A9W9D065_9PEZI</name>
<dbReference type="OrthoDB" id="1532798at2759"/>
<dbReference type="GO" id="GO:0004633">
    <property type="term" value="F:phosphopantothenoylcysteine decarboxylase activity"/>
    <property type="evidence" value="ECO:0007669"/>
    <property type="project" value="TreeGrafter"/>
</dbReference>
<protein>
    <recommendedName>
        <fullName evidence="3">Flavoprotein domain-containing protein</fullName>
    </recommendedName>
</protein>
<keyword evidence="5" id="KW-1185">Reference proteome</keyword>
<dbReference type="Proteomes" id="UP001140453">
    <property type="component" value="Unassembled WGS sequence"/>
</dbReference>
<feature type="domain" description="Flavoprotein" evidence="3">
    <location>
        <begin position="30"/>
        <end position="248"/>
    </location>
</feature>
<dbReference type="GO" id="GO:0015937">
    <property type="term" value="P:coenzyme A biosynthetic process"/>
    <property type="evidence" value="ECO:0007669"/>
    <property type="project" value="UniProtKB-KW"/>
</dbReference>
<dbReference type="Gene3D" id="3.40.50.1950">
    <property type="entry name" value="Flavin prenyltransferase-like"/>
    <property type="match status" value="1"/>
</dbReference>
<dbReference type="InterPro" id="IPR036551">
    <property type="entry name" value="Flavin_trans-like"/>
</dbReference>
<dbReference type="PANTHER" id="PTHR14359:SF6">
    <property type="entry name" value="PHOSPHOPANTOTHENOYLCYSTEINE DECARBOXYLASE"/>
    <property type="match status" value="1"/>
</dbReference>
<keyword evidence="1" id="KW-0173">Coenzyme A biosynthesis</keyword>
<dbReference type="Pfam" id="PF02441">
    <property type="entry name" value="Flavoprotein"/>
    <property type="match status" value="1"/>
</dbReference>
<comment type="caution">
    <text evidence="4">The sequence shown here is derived from an EMBL/GenBank/DDBJ whole genome shotgun (WGS) entry which is preliminary data.</text>
</comment>
<comment type="similarity">
    <text evidence="2">Belongs to the HFCD (homooligomeric flavin containing Cys decarboxylase) superfamily.</text>
</comment>
<evidence type="ECO:0000256" key="2">
    <source>
        <dbReference type="ARBA" id="ARBA00038350"/>
    </source>
</evidence>
<dbReference type="SUPFAM" id="SSF52507">
    <property type="entry name" value="Homo-oligomeric flavin-containing Cys decarboxylases, HFCD"/>
    <property type="match status" value="1"/>
</dbReference>
<reference evidence="4" key="1">
    <citation type="submission" date="2022-10" db="EMBL/GenBank/DDBJ databases">
        <title>Tapping the CABI collections for fungal endophytes: first genome assemblies for Collariella, Neodidymelliopsis, Ascochyta clinopodiicola, Didymella pomorum, Didymosphaeria variabile, Neocosmospora piperis and Neocucurbitaria cava.</title>
        <authorList>
            <person name="Hill R."/>
        </authorList>
    </citation>
    <scope>NUCLEOTIDE SEQUENCE</scope>
    <source>
        <strain evidence="4">IMI 355082</strain>
    </source>
</reference>
<dbReference type="InterPro" id="IPR003382">
    <property type="entry name" value="Flavoprotein"/>
</dbReference>
<sequence>MSTNTNGSSATSSSSSLSALKASLTDNKIHLLLAASGSVATIKLPLIITTLLNSHPPSTLSIRLILTRSATNFLAGQSAEQPALASLLEIPGVDGIYLDEDEWGRGATVGPEGVWTRGASVLHIELRRWAHLLAIVPLSANTLAKIVNGVCDNLLTSVVRAWDADGRIDGRRKRILVAPAMNTAMWLHPITAKQIRVLSEEWGVREAEDGTIESGWFEVLRPQEKSLACGDVGDGAMKEWSEIVKIIVARLGLSLG</sequence>
<organism evidence="4 5">
    <name type="scientific">Gnomoniopsis smithogilvyi</name>
    <dbReference type="NCBI Taxonomy" id="1191159"/>
    <lineage>
        <taxon>Eukaryota</taxon>
        <taxon>Fungi</taxon>
        <taxon>Dikarya</taxon>
        <taxon>Ascomycota</taxon>
        <taxon>Pezizomycotina</taxon>
        <taxon>Sordariomycetes</taxon>
        <taxon>Sordariomycetidae</taxon>
        <taxon>Diaporthales</taxon>
        <taxon>Gnomoniaceae</taxon>
        <taxon>Gnomoniopsis</taxon>
    </lineage>
</organism>
<dbReference type="EMBL" id="JAPEVB010000001">
    <property type="protein sequence ID" value="KAJ4396167.1"/>
    <property type="molecule type" value="Genomic_DNA"/>
</dbReference>
<dbReference type="GO" id="GO:0071513">
    <property type="term" value="C:phosphopantothenoylcysteine decarboxylase complex"/>
    <property type="evidence" value="ECO:0007669"/>
    <property type="project" value="TreeGrafter"/>
</dbReference>
<dbReference type="PANTHER" id="PTHR14359">
    <property type="entry name" value="HOMO-OLIGOMERIC FLAVIN CONTAINING CYS DECARBOXYLASE FAMILY"/>
    <property type="match status" value="1"/>
</dbReference>
<evidence type="ECO:0000259" key="3">
    <source>
        <dbReference type="Pfam" id="PF02441"/>
    </source>
</evidence>
<evidence type="ECO:0000313" key="4">
    <source>
        <dbReference type="EMBL" id="KAJ4396167.1"/>
    </source>
</evidence>
<accession>A0A9W9D065</accession>
<evidence type="ECO:0000313" key="5">
    <source>
        <dbReference type="Proteomes" id="UP001140453"/>
    </source>
</evidence>